<gene>
    <name evidence="3" type="ORF">C1H46_039555</name>
</gene>
<dbReference type="Proteomes" id="UP000315295">
    <property type="component" value="Unassembled WGS sequence"/>
</dbReference>
<keyword evidence="1" id="KW-0808">Transferase</keyword>
<dbReference type="InterPro" id="IPR051504">
    <property type="entry name" value="Plant_metabolite_acyltrans"/>
</dbReference>
<protein>
    <submittedName>
        <fullName evidence="3">Uncharacterized protein</fullName>
    </submittedName>
</protein>
<keyword evidence="2" id="KW-0012">Acyltransferase</keyword>
<organism evidence="3 4">
    <name type="scientific">Malus baccata</name>
    <name type="common">Siberian crab apple</name>
    <name type="synonym">Pyrus baccata</name>
    <dbReference type="NCBI Taxonomy" id="106549"/>
    <lineage>
        <taxon>Eukaryota</taxon>
        <taxon>Viridiplantae</taxon>
        <taxon>Streptophyta</taxon>
        <taxon>Embryophyta</taxon>
        <taxon>Tracheophyta</taxon>
        <taxon>Spermatophyta</taxon>
        <taxon>Magnoliopsida</taxon>
        <taxon>eudicotyledons</taxon>
        <taxon>Gunneridae</taxon>
        <taxon>Pentapetalae</taxon>
        <taxon>rosids</taxon>
        <taxon>fabids</taxon>
        <taxon>Rosales</taxon>
        <taxon>Rosaceae</taxon>
        <taxon>Amygdaloideae</taxon>
        <taxon>Maleae</taxon>
        <taxon>Malus</taxon>
    </lineage>
</organism>
<evidence type="ECO:0000313" key="3">
    <source>
        <dbReference type="EMBL" id="TQD74918.1"/>
    </source>
</evidence>
<evidence type="ECO:0000313" key="4">
    <source>
        <dbReference type="Proteomes" id="UP000315295"/>
    </source>
</evidence>
<dbReference type="EMBL" id="VIEB01001144">
    <property type="protein sequence ID" value="TQD74918.1"/>
    <property type="molecule type" value="Genomic_DNA"/>
</dbReference>
<keyword evidence="4" id="KW-1185">Reference proteome</keyword>
<evidence type="ECO:0000256" key="1">
    <source>
        <dbReference type="ARBA" id="ARBA00022679"/>
    </source>
</evidence>
<comment type="caution">
    <text evidence="3">The sequence shown here is derived from an EMBL/GenBank/DDBJ whole genome shotgun (WGS) entry which is preliminary data.</text>
</comment>
<dbReference type="PANTHER" id="PTHR31625">
    <property type="match status" value="1"/>
</dbReference>
<dbReference type="STRING" id="106549.A0A540KL32"/>
<dbReference type="Pfam" id="PF02458">
    <property type="entry name" value="Transferase"/>
    <property type="match status" value="1"/>
</dbReference>
<evidence type="ECO:0000256" key="2">
    <source>
        <dbReference type="ARBA" id="ARBA00023315"/>
    </source>
</evidence>
<name>A0A540KL32_MALBA</name>
<sequence length="161" mass="17255">MSTFSLTCAYTWVCLVKVEQGEEEDMKGDKILAEGKGLLGEDGLVVAVNAISEAIKGLDNGGVLNGAEDLVSRLYLSDGQNSSAAEPRRVYTTGSHRFDSCGTDFGWRRPRSTEVFRKNGTGAITFSDGKNGGGAVDIGLVLEKHHMEAFASLYAKCLETL</sequence>
<dbReference type="GO" id="GO:0016747">
    <property type="term" value="F:acyltransferase activity, transferring groups other than amino-acyl groups"/>
    <property type="evidence" value="ECO:0007669"/>
    <property type="project" value="UniProtKB-ARBA"/>
</dbReference>
<reference evidence="3 4" key="1">
    <citation type="journal article" date="2019" name="G3 (Bethesda)">
        <title>Sequencing of a Wild Apple (Malus baccata) Genome Unravels the Differences Between Cultivated and Wild Apple Species Regarding Disease Resistance and Cold Tolerance.</title>
        <authorList>
            <person name="Chen X."/>
        </authorList>
    </citation>
    <scope>NUCLEOTIDE SEQUENCE [LARGE SCALE GENOMIC DNA]</scope>
    <source>
        <strain evidence="4">cv. Shandingzi</strain>
        <tissue evidence="3">Leaves</tissue>
    </source>
</reference>
<dbReference type="InterPro" id="IPR023213">
    <property type="entry name" value="CAT-like_dom_sf"/>
</dbReference>
<accession>A0A540KL32</accession>
<dbReference type="Gene3D" id="3.30.559.10">
    <property type="entry name" value="Chloramphenicol acetyltransferase-like domain"/>
    <property type="match status" value="1"/>
</dbReference>
<proteinExistence type="predicted"/>
<dbReference type="AlphaFoldDB" id="A0A540KL32"/>